<gene>
    <name evidence="5" type="ORF">Ctob_012634</name>
</gene>
<dbReference type="Pfam" id="PF00782">
    <property type="entry name" value="DSPc"/>
    <property type="match status" value="1"/>
</dbReference>
<feature type="domain" description="Tyrosine specific protein phosphatases" evidence="4">
    <location>
        <begin position="128"/>
        <end position="203"/>
    </location>
</feature>
<feature type="active site" description="Phosphocysteine intermediate" evidence="2">
    <location>
        <position position="158"/>
    </location>
</feature>
<dbReference type="EMBL" id="JWZX01001796">
    <property type="protein sequence ID" value="KOO32353.1"/>
    <property type="molecule type" value="Genomic_DNA"/>
</dbReference>
<dbReference type="InterPro" id="IPR020422">
    <property type="entry name" value="TYR_PHOSPHATASE_DUAL_dom"/>
</dbReference>
<dbReference type="AlphaFoldDB" id="A0A0M0K1U2"/>
<dbReference type="Proteomes" id="UP000037460">
    <property type="component" value="Unassembled WGS sequence"/>
</dbReference>
<dbReference type="GO" id="GO:0005737">
    <property type="term" value="C:cytoplasm"/>
    <property type="evidence" value="ECO:0007669"/>
    <property type="project" value="TreeGrafter"/>
</dbReference>
<reference evidence="6" key="1">
    <citation type="journal article" date="2015" name="PLoS Genet.">
        <title>Genome Sequence and Transcriptome Analyses of Chrysochromulina tobin: Metabolic Tools for Enhanced Algal Fitness in the Prominent Order Prymnesiales (Haptophyceae).</title>
        <authorList>
            <person name="Hovde B.T."/>
            <person name="Deodato C.R."/>
            <person name="Hunsperger H.M."/>
            <person name="Ryken S.A."/>
            <person name="Yost W."/>
            <person name="Jha R.K."/>
            <person name="Patterson J."/>
            <person name="Monnat R.J. Jr."/>
            <person name="Barlow S.B."/>
            <person name="Starkenburg S.R."/>
            <person name="Cattolico R.A."/>
        </authorList>
    </citation>
    <scope>NUCLEOTIDE SEQUENCE</scope>
    <source>
        <strain evidence="6">CCMP291</strain>
    </source>
</reference>
<dbReference type="Gene3D" id="3.90.190.10">
    <property type="entry name" value="Protein tyrosine phosphatase superfamily"/>
    <property type="match status" value="1"/>
</dbReference>
<keyword evidence="6" id="KW-1185">Reference proteome</keyword>
<dbReference type="SUPFAM" id="SSF52799">
    <property type="entry name" value="(Phosphotyrosine protein) phosphatases II"/>
    <property type="match status" value="1"/>
</dbReference>
<dbReference type="SMART" id="SM00195">
    <property type="entry name" value="DSPc"/>
    <property type="match status" value="1"/>
</dbReference>
<dbReference type="GO" id="GO:0008138">
    <property type="term" value="F:protein tyrosine/serine/threonine phosphatase activity"/>
    <property type="evidence" value="ECO:0007669"/>
    <property type="project" value="InterPro"/>
</dbReference>
<feature type="domain" description="Tyrosine-protein phosphatase" evidence="3">
    <location>
        <begin position="57"/>
        <end position="214"/>
    </location>
</feature>
<protein>
    <submittedName>
        <fullName evidence="5">Dual specificity protein phosphatase 3</fullName>
    </submittedName>
</protein>
<dbReference type="InterPro" id="IPR020405">
    <property type="entry name" value="Atypical_DUSP_subfamA"/>
</dbReference>
<evidence type="ECO:0000259" key="4">
    <source>
        <dbReference type="PROSITE" id="PS50056"/>
    </source>
</evidence>
<dbReference type="InterPro" id="IPR029021">
    <property type="entry name" value="Prot-tyrosine_phosphatase-like"/>
</dbReference>
<dbReference type="PROSITE" id="PS50056">
    <property type="entry name" value="TYR_PHOSPHATASE_2"/>
    <property type="match status" value="1"/>
</dbReference>
<dbReference type="CDD" id="cd14498">
    <property type="entry name" value="DSP"/>
    <property type="match status" value="1"/>
</dbReference>
<evidence type="ECO:0000259" key="3">
    <source>
        <dbReference type="PROSITE" id="PS50054"/>
    </source>
</evidence>
<dbReference type="OrthoDB" id="426001at2759"/>
<comment type="caution">
    <text evidence="5">The sequence shown here is derived from an EMBL/GenBank/DDBJ whole genome shotgun (WGS) entry which is preliminary data.</text>
</comment>
<dbReference type="GO" id="GO:0043409">
    <property type="term" value="P:negative regulation of MAPK cascade"/>
    <property type="evidence" value="ECO:0007669"/>
    <property type="project" value="TreeGrafter"/>
</dbReference>
<dbReference type="PANTHER" id="PTHR45682:SF1">
    <property type="entry name" value="DUAL SPECIFICITY PROTEIN PHOSPHATASE 3"/>
    <property type="match status" value="1"/>
</dbReference>
<proteinExistence type="inferred from homology"/>
<dbReference type="InterPro" id="IPR000387">
    <property type="entry name" value="Tyr_Pase_dom"/>
</dbReference>
<dbReference type="PANTHER" id="PTHR45682">
    <property type="entry name" value="AGAP008228-PA"/>
    <property type="match status" value="1"/>
</dbReference>
<accession>A0A0M0K1U2</accession>
<dbReference type="InterPro" id="IPR000340">
    <property type="entry name" value="Dual-sp_phosphatase_cat-dom"/>
</dbReference>
<dbReference type="PROSITE" id="PS50054">
    <property type="entry name" value="TYR_PHOSPHATASE_DUAL"/>
    <property type="match status" value="1"/>
</dbReference>
<dbReference type="GO" id="GO:0033549">
    <property type="term" value="F:MAP kinase phosphatase activity"/>
    <property type="evidence" value="ECO:0007669"/>
    <property type="project" value="TreeGrafter"/>
</dbReference>
<name>A0A0M0K1U2_9EUKA</name>
<evidence type="ECO:0000256" key="2">
    <source>
        <dbReference type="PIRSR" id="PIRSR620405-1"/>
    </source>
</evidence>
<evidence type="ECO:0000256" key="1">
    <source>
        <dbReference type="ARBA" id="ARBA00008601"/>
    </source>
</evidence>
<evidence type="ECO:0000313" key="5">
    <source>
        <dbReference type="EMBL" id="KOO32353.1"/>
    </source>
</evidence>
<sequence>MPSIPMSQSHSGSYIAGRAPSITPSTGHGLPGHGLPGLPTNAFAFVGEYCFQEPDYLPTPVGRQILVGSVRHATMVPMLRRLGITHVVNCAAGDCSGPVNEFEEVGIEYLALRANDAEGYPILKRHLEPLLQFVGPVLESSTLAKGRDAPKGKVLLHCNAGRNRSVALAVALTLLFELTPLPNVVRRLFQRRPFVLTNQSFRQQLAELAEQQGLLTSPSPLVGGTQVDGAHKALVGFKCKHCGQPHCVSDEARLDFSLTVDCATFTLSDLMTALGERFGAPPNVELETFTEADTKQTAVSCLDYKDKALGRAESLLVPRSTPLPVQPFARVALADLPQPLGRAGHGKPSVLTCYDTNRKIVYTLGVYDAPGRKGLEFALCRTPFQNWNY</sequence>
<comment type="similarity">
    <text evidence="1">Belongs to the protein-tyrosine phosphatase family. Non-receptor class dual specificity subfamily.</text>
</comment>
<organism evidence="5 6">
    <name type="scientific">Chrysochromulina tobinii</name>
    <dbReference type="NCBI Taxonomy" id="1460289"/>
    <lineage>
        <taxon>Eukaryota</taxon>
        <taxon>Haptista</taxon>
        <taxon>Haptophyta</taxon>
        <taxon>Prymnesiophyceae</taxon>
        <taxon>Prymnesiales</taxon>
        <taxon>Chrysochromulinaceae</taxon>
        <taxon>Chrysochromulina</taxon>
    </lineage>
</organism>
<evidence type="ECO:0000313" key="6">
    <source>
        <dbReference type="Proteomes" id="UP000037460"/>
    </source>
</evidence>